<accession>A0ABR0NZY0</accession>
<evidence type="ECO:0000313" key="2">
    <source>
        <dbReference type="Proteomes" id="UP001358586"/>
    </source>
</evidence>
<evidence type="ECO:0000313" key="1">
    <source>
        <dbReference type="EMBL" id="KAK5811926.1"/>
    </source>
</evidence>
<dbReference type="PANTHER" id="PTHR34676">
    <property type="entry name" value="DUF4219 DOMAIN-CONTAINING PROTEIN-RELATED"/>
    <property type="match status" value="1"/>
</dbReference>
<proteinExistence type="predicted"/>
<dbReference type="Pfam" id="PF14223">
    <property type="entry name" value="Retrotran_gag_2"/>
    <property type="match status" value="1"/>
</dbReference>
<keyword evidence="2" id="KW-1185">Reference proteome</keyword>
<dbReference type="EMBL" id="JARKNE010000008">
    <property type="protein sequence ID" value="KAK5811926.1"/>
    <property type="molecule type" value="Genomic_DNA"/>
</dbReference>
<name>A0ABR0NZY0_GOSAR</name>
<sequence length="117" mass="13714">MNEEDRRSIQLKAKAMHTLFYALDMEVYIRVSSYSNAKEILDKLKVTREGTNQVKKSKVILTLNYETFKIKPEEDIKAMSNWFTIIISGLKSYRMTYLNEEMVKRCFGACLNCGKLR</sequence>
<reference evidence="1 2" key="1">
    <citation type="submission" date="2023-03" db="EMBL/GenBank/DDBJ databases">
        <title>WGS of Gossypium arboreum.</title>
        <authorList>
            <person name="Yu D."/>
        </authorList>
    </citation>
    <scope>NUCLEOTIDE SEQUENCE [LARGE SCALE GENOMIC DNA]</scope>
    <source>
        <tissue evidence="1">Leaf</tissue>
    </source>
</reference>
<comment type="caution">
    <text evidence="1">The sequence shown here is derived from an EMBL/GenBank/DDBJ whole genome shotgun (WGS) entry which is preliminary data.</text>
</comment>
<protein>
    <submittedName>
        <fullName evidence="1">Uncharacterized protein</fullName>
    </submittedName>
</protein>
<dbReference type="PANTHER" id="PTHR34676:SF8">
    <property type="entry name" value="TRANSMEMBRANE PROTEIN"/>
    <property type="match status" value="1"/>
</dbReference>
<gene>
    <name evidence="1" type="ORF">PVK06_027314</name>
</gene>
<organism evidence="1 2">
    <name type="scientific">Gossypium arboreum</name>
    <name type="common">Tree cotton</name>
    <name type="synonym">Gossypium nanking</name>
    <dbReference type="NCBI Taxonomy" id="29729"/>
    <lineage>
        <taxon>Eukaryota</taxon>
        <taxon>Viridiplantae</taxon>
        <taxon>Streptophyta</taxon>
        <taxon>Embryophyta</taxon>
        <taxon>Tracheophyta</taxon>
        <taxon>Spermatophyta</taxon>
        <taxon>Magnoliopsida</taxon>
        <taxon>eudicotyledons</taxon>
        <taxon>Gunneridae</taxon>
        <taxon>Pentapetalae</taxon>
        <taxon>rosids</taxon>
        <taxon>malvids</taxon>
        <taxon>Malvales</taxon>
        <taxon>Malvaceae</taxon>
        <taxon>Malvoideae</taxon>
        <taxon>Gossypium</taxon>
    </lineage>
</organism>
<dbReference type="Proteomes" id="UP001358586">
    <property type="component" value="Chromosome 8"/>
</dbReference>